<evidence type="ECO:0000256" key="3">
    <source>
        <dbReference type="ARBA" id="ARBA00022448"/>
    </source>
</evidence>
<protein>
    <submittedName>
        <fullName evidence="10">ABC transporter permease</fullName>
    </submittedName>
</protein>
<keyword evidence="11" id="KW-1185">Reference proteome</keyword>
<sequence>MVMKKTYTCKDNQKLYRLLISPYYIILLGLIILPMGFILFDSFQDTNQQNAFFATRFTLQHHQEFLSNQSFLYVLARSIAISIIVTFCVFIIVYPLAYMISRLKMKWQSFLVIIINGTMWINMIIKTQALVQIFHLLQKTFNINLLETNFAMIVGLIYLFLPFMFLPIYTAIIKINPQLIQASKDLGANEWQILQKIIWPLSLSGVLAGICLVFLQTATNIVAPRYLGATTQITIAELIENKALLSGEIKQACAIAIHLSLTMFLIFQMFKKLSLGESKDVN</sequence>
<feature type="transmembrane region" description="Helical" evidence="8">
    <location>
        <begin position="193"/>
        <end position="215"/>
    </location>
</feature>
<reference evidence="10 11" key="1">
    <citation type="submission" date="2019-02" db="EMBL/GenBank/DDBJ databases">
        <title>Draft Genome Sequence of Maize Bushy Stunt-like Phytoplasma group 16SrI-B (Aster yellows) in South Africa.</title>
        <authorList>
            <person name="Coetzee B."/>
            <person name="Douglas-Smit N."/>
            <person name="Maree H.J."/>
            <person name="Burger J.T."/>
            <person name="Kruger K."/>
            <person name="Pietersen G."/>
        </authorList>
    </citation>
    <scope>NUCLEOTIDE SEQUENCE [LARGE SCALE GENOMIC DNA]</scope>
    <source>
        <strain evidence="10 11">De Villa</strain>
    </source>
</reference>
<evidence type="ECO:0000256" key="5">
    <source>
        <dbReference type="ARBA" id="ARBA00022692"/>
    </source>
</evidence>
<dbReference type="GO" id="GO:0005886">
    <property type="term" value="C:plasma membrane"/>
    <property type="evidence" value="ECO:0007669"/>
    <property type="project" value="UniProtKB-SubCell"/>
</dbReference>
<keyword evidence="3 8" id="KW-0813">Transport</keyword>
<evidence type="ECO:0000256" key="1">
    <source>
        <dbReference type="ARBA" id="ARBA00004651"/>
    </source>
</evidence>
<evidence type="ECO:0000313" key="11">
    <source>
        <dbReference type="Proteomes" id="UP000289726"/>
    </source>
</evidence>
<dbReference type="InterPro" id="IPR035906">
    <property type="entry name" value="MetI-like_sf"/>
</dbReference>
<dbReference type="Gene3D" id="1.10.3720.10">
    <property type="entry name" value="MetI-like"/>
    <property type="match status" value="1"/>
</dbReference>
<feature type="domain" description="ABC transmembrane type-1" evidence="9">
    <location>
        <begin position="75"/>
        <end position="270"/>
    </location>
</feature>
<dbReference type="CDD" id="cd06261">
    <property type="entry name" value="TM_PBP2"/>
    <property type="match status" value="1"/>
</dbReference>
<evidence type="ECO:0000256" key="8">
    <source>
        <dbReference type="RuleBase" id="RU363032"/>
    </source>
</evidence>
<feature type="transmembrane region" description="Helical" evidence="8">
    <location>
        <begin position="109"/>
        <end position="130"/>
    </location>
</feature>
<accession>A0A4P6M8K9</accession>
<dbReference type="PANTHER" id="PTHR42929">
    <property type="entry name" value="INNER MEMBRANE ABC TRANSPORTER PERMEASE PROTEIN YDCU-RELATED-RELATED"/>
    <property type="match status" value="1"/>
</dbReference>
<dbReference type="AlphaFoldDB" id="A0A4P6M8K9"/>
<evidence type="ECO:0000256" key="7">
    <source>
        <dbReference type="ARBA" id="ARBA00023136"/>
    </source>
</evidence>
<gene>
    <name evidence="10" type="ORF">EXT02_00520</name>
</gene>
<proteinExistence type="inferred from homology"/>
<dbReference type="Proteomes" id="UP000289726">
    <property type="component" value="Chromosome"/>
</dbReference>
<evidence type="ECO:0000256" key="4">
    <source>
        <dbReference type="ARBA" id="ARBA00022475"/>
    </source>
</evidence>
<feature type="transmembrane region" description="Helical" evidence="8">
    <location>
        <begin position="71"/>
        <end position="97"/>
    </location>
</feature>
<evidence type="ECO:0000256" key="6">
    <source>
        <dbReference type="ARBA" id="ARBA00022989"/>
    </source>
</evidence>
<dbReference type="PANTHER" id="PTHR42929:SF1">
    <property type="entry name" value="INNER MEMBRANE ABC TRANSPORTER PERMEASE PROTEIN YDCU-RELATED"/>
    <property type="match status" value="1"/>
</dbReference>
<dbReference type="RefSeq" id="WP_130427394.1">
    <property type="nucleotide sequence ID" value="NZ_CP035949.1"/>
</dbReference>
<dbReference type="InterPro" id="IPR000515">
    <property type="entry name" value="MetI-like"/>
</dbReference>
<keyword evidence="7 8" id="KW-0472">Membrane</keyword>
<name>A0A4P6M8K9_9MOLU</name>
<evidence type="ECO:0000259" key="9">
    <source>
        <dbReference type="PROSITE" id="PS50928"/>
    </source>
</evidence>
<keyword evidence="5 8" id="KW-0812">Transmembrane</keyword>
<dbReference type="GO" id="GO:0055085">
    <property type="term" value="P:transmembrane transport"/>
    <property type="evidence" value="ECO:0007669"/>
    <property type="project" value="InterPro"/>
</dbReference>
<keyword evidence="4" id="KW-1003">Cell membrane</keyword>
<dbReference type="Pfam" id="PF00528">
    <property type="entry name" value="BPD_transp_1"/>
    <property type="match status" value="1"/>
</dbReference>
<dbReference type="PROSITE" id="PS50928">
    <property type="entry name" value="ABC_TM1"/>
    <property type="match status" value="1"/>
</dbReference>
<comment type="subcellular location">
    <subcellularLocation>
        <location evidence="1 8">Cell membrane</location>
        <topology evidence="1 8">Multi-pass membrane protein</topology>
    </subcellularLocation>
</comment>
<evidence type="ECO:0000313" key="10">
    <source>
        <dbReference type="EMBL" id="QBF23709.1"/>
    </source>
</evidence>
<keyword evidence="6 8" id="KW-1133">Transmembrane helix</keyword>
<dbReference type="EMBL" id="CP035949">
    <property type="protein sequence ID" value="QBF23709.1"/>
    <property type="molecule type" value="Genomic_DNA"/>
</dbReference>
<dbReference type="SUPFAM" id="SSF161098">
    <property type="entry name" value="MetI-like"/>
    <property type="match status" value="1"/>
</dbReference>
<feature type="transmembrane region" description="Helical" evidence="8">
    <location>
        <begin position="21"/>
        <end position="40"/>
    </location>
</feature>
<comment type="similarity">
    <text evidence="2">Belongs to the binding-protein-dependent transport system permease family. CysTW subfamily.</text>
</comment>
<organism evidence="10 11">
    <name type="scientific">'Catharanthus roseus' aster yellows phytoplasma</name>
    <dbReference type="NCBI Taxonomy" id="1193712"/>
    <lineage>
        <taxon>Bacteria</taxon>
        <taxon>Bacillati</taxon>
        <taxon>Mycoplasmatota</taxon>
        <taxon>Mollicutes</taxon>
        <taxon>Acholeplasmatales</taxon>
        <taxon>Acholeplasmataceae</taxon>
        <taxon>Candidatus Phytoplasma</taxon>
        <taxon>16SrI (Aster yellows group)</taxon>
    </lineage>
</organism>
<feature type="transmembrane region" description="Helical" evidence="8">
    <location>
        <begin position="150"/>
        <end position="172"/>
    </location>
</feature>
<evidence type="ECO:0000256" key="2">
    <source>
        <dbReference type="ARBA" id="ARBA00007069"/>
    </source>
</evidence>